<sequence>MTQTRLDVDGIIKKLTAPEVRDAKKTKLINLPEADIKALCHKAIQILASQPMLLELEAPIKVGGDIHGQFNDLLKLFQFGGFPPDSNYLFLGDYVDRGKQSLETMCLLLAYKIKYPENFFLLRGNHEAAQVCKIYGFFDECKLT</sequence>
<evidence type="ECO:0000313" key="10">
    <source>
        <dbReference type="Proteomes" id="UP000019118"/>
    </source>
</evidence>
<dbReference type="InterPro" id="IPR029052">
    <property type="entry name" value="Metallo-depent_PP-like"/>
</dbReference>
<dbReference type="InterPro" id="IPR004843">
    <property type="entry name" value="Calcineurin-like_PHP"/>
</dbReference>
<dbReference type="GO" id="GO:0005737">
    <property type="term" value="C:cytoplasm"/>
    <property type="evidence" value="ECO:0007669"/>
    <property type="project" value="TreeGrafter"/>
</dbReference>
<keyword evidence="4" id="KW-0464">Manganese</keyword>
<comment type="catalytic activity">
    <reaction evidence="6 7">
        <text>O-phospho-L-threonyl-[protein] + H2O = L-threonyl-[protein] + phosphate</text>
        <dbReference type="Rhea" id="RHEA:47004"/>
        <dbReference type="Rhea" id="RHEA-COMP:11060"/>
        <dbReference type="Rhea" id="RHEA-COMP:11605"/>
        <dbReference type="ChEBI" id="CHEBI:15377"/>
        <dbReference type="ChEBI" id="CHEBI:30013"/>
        <dbReference type="ChEBI" id="CHEBI:43474"/>
        <dbReference type="ChEBI" id="CHEBI:61977"/>
        <dbReference type="EC" id="3.1.3.16"/>
    </reaction>
</comment>
<dbReference type="GO" id="GO:0005634">
    <property type="term" value="C:nucleus"/>
    <property type="evidence" value="ECO:0007669"/>
    <property type="project" value="TreeGrafter"/>
</dbReference>
<evidence type="ECO:0000256" key="4">
    <source>
        <dbReference type="ARBA" id="ARBA00023211"/>
    </source>
</evidence>
<dbReference type="SMART" id="SM00156">
    <property type="entry name" value="PP2Ac"/>
    <property type="match status" value="1"/>
</dbReference>
<dbReference type="Proteomes" id="UP000019118">
    <property type="component" value="Unassembled WGS sequence"/>
</dbReference>
<dbReference type="InterPro" id="IPR050341">
    <property type="entry name" value="PP1_catalytic_subunit"/>
</dbReference>
<proteinExistence type="inferred from homology"/>
<dbReference type="PROSITE" id="PS00125">
    <property type="entry name" value="SER_THR_PHOSPHATASE"/>
    <property type="match status" value="1"/>
</dbReference>
<dbReference type="InterPro" id="IPR006186">
    <property type="entry name" value="Ser/Thr-sp_prot-phosphatase"/>
</dbReference>
<dbReference type="PANTHER" id="PTHR11668">
    <property type="entry name" value="SERINE/THREONINE PROTEIN PHOSPHATASE"/>
    <property type="match status" value="1"/>
</dbReference>
<evidence type="ECO:0000256" key="1">
    <source>
        <dbReference type="ARBA" id="ARBA00022723"/>
    </source>
</evidence>
<evidence type="ECO:0000256" key="2">
    <source>
        <dbReference type="ARBA" id="ARBA00022801"/>
    </source>
</evidence>
<accession>A0AAR5P460</accession>
<organism evidence="9 10">
    <name type="scientific">Dendroctonus ponderosae</name>
    <name type="common">Mountain pine beetle</name>
    <dbReference type="NCBI Taxonomy" id="77166"/>
    <lineage>
        <taxon>Eukaryota</taxon>
        <taxon>Metazoa</taxon>
        <taxon>Ecdysozoa</taxon>
        <taxon>Arthropoda</taxon>
        <taxon>Hexapoda</taxon>
        <taxon>Insecta</taxon>
        <taxon>Pterygota</taxon>
        <taxon>Neoptera</taxon>
        <taxon>Endopterygota</taxon>
        <taxon>Coleoptera</taxon>
        <taxon>Polyphaga</taxon>
        <taxon>Cucujiformia</taxon>
        <taxon>Curculionidae</taxon>
        <taxon>Scolytinae</taxon>
        <taxon>Dendroctonus</taxon>
    </lineage>
</organism>
<name>A0AAR5P460_DENPD</name>
<evidence type="ECO:0000313" key="9">
    <source>
        <dbReference type="EnsemblMetazoa" id="XP_019755899.1"/>
    </source>
</evidence>
<evidence type="ECO:0000256" key="5">
    <source>
        <dbReference type="ARBA" id="ARBA00047761"/>
    </source>
</evidence>
<evidence type="ECO:0000256" key="7">
    <source>
        <dbReference type="RuleBase" id="RU004273"/>
    </source>
</evidence>
<dbReference type="SUPFAM" id="SSF56300">
    <property type="entry name" value="Metallo-dependent phosphatases"/>
    <property type="match status" value="1"/>
</dbReference>
<evidence type="ECO:0000256" key="6">
    <source>
        <dbReference type="ARBA" id="ARBA00048336"/>
    </source>
</evidence>
<dbReference type="PANTHER" id="PTHR11668:SF510">
    <property type="entry name" value="SERINE_THREONINE-PROTEIN PHOSPHATASE"/>
    <property type="match status" value="1"/>
</dbReference>
<dbReference type="InterPro" id="IPR031675">
    <property type="entry name" value="STPPase_N"/>
</dbReference>
<keyword evidence="3" id="KW-0904">Protein phosphatase</keyword>
<reference evidence="9" key="2">
    <citation type="submission" date="2024-08" db="UniProtKB">
        <authorList>
            <consortium name="EnsemblMetazoa"/>
        </authorList>
    </citation>
    <scope>IDENTIFICATION</scope>
</reference>
<dbReference type="Gene3D" id="3.60.21.10">
    <property type="match status" value="1"/>
</dbReference>
<comment type="catalytic activity">
    <reaction evidence="5">
        <text>O-phospho-L-seryl-[protein] + H2O = L-seryl-[protein] + phosphate</text>
        <dbReference type="Rhea" id="RHEA:20629"/>
        <dbReference type="Rhea" id="RHEA-COMP:9863"/>
        <dbReference type="Rhea" id="RHEA-COMP:11604"/>
        <dbReference type="ChEBI" id="CHEBI:15377"/>
        <dbReference type="ChEBI" id="CHEBI:29999"/>
        <dbReference type="ChEBI" id="CHEBI:43474"/>
        <dbReference type="ChEBI" id="CHEBI:83421"/>
        <dbReference type="EC" id="3.1.3.16"/>
    </reaction>
</comment>
<keyword evidence="1" id="KW-0479">Metal-binding</keyword>
<dbReference type="EC" id="3.1.3.16" evidence="7"/>
<dbReference type="Pfam" id="PF16891">
    <property type="entry name" value="STPPase_N"/>
    <property type="match status" value="1"/>
</dbReference>
<dbReference type="Pfam" id="PF00149">
    <property type="entry name" value="Metallophos"/>
    <property type="match status" value="1"/>
</dbReference>
<dbReference type="EnsemblMetazoa" id="XM_019900340.1">
    <property type="protein sequence ID" value="XP_019755899.1"/>
    <property type="gene ID" value="LOC109534615"/>
</dbReference>
<evidence type="ECO:0000259" key="8">
    <source>
        <dbReference type="PROSITE" id="PS00125"/>
    </source>
</evidence>
<dbReference type="GO" id="GO:0046872">
    <property type="term" value="F:metal ion binding"/>
    <property type="evidence" value="ECO:0007669"/>
    <property type="project" value="UniProtKB-KW"/>
</dbReference>
<evidence type="ECO:0000256" key="3">
    <source>
        <dbReference type="ARBA" id="ARBA00022912"/>
    </source>
</evidence>
<feature type="domain" description="Serine/threonine specific protein phosphatases" evidence="8">
    <location>
        <begin position="122"/>
        <end position="127"/>
    </location>
</feature>
<comment type="similarity">
    <text evidence="7">Belongs to the PPP phosphatase family.</text>
</comment>
<dbReference type="AlphaFoldDB" id="A0AAR5P460"/>
<protein>
    <recommendedName>
        <fullName evidence="7">Serine/threonine-protein phosphatase</fullName>
        <ecNumber evidence="7">3.1.3.16</ecNumber>
    </recommendedName>
</protein>
<keyword evidence="2 7" id="KW-0378">Hydrolase</keyword>
<dbReference type="GO" id="GO:0004722">
    <property type="term" value="F:protein serine/threonine phosphatase activity"/>
    <property type="evidence" value="ECO:0007669"/>
    <property type="project" value="UniProtKB-EC"/>
</dbReference>
<keyword evidence="10" id="KW-1185">Reference proteome</keyword>
<reference evidence="10" key="1">
    <citation type="journal article" date="2013" name="Genome Biol.">
        <title>Draft genome of the mountain pine beetle, Dendroctonus ponderosae Hopkins, a major forest pest.</title>
        <authorList>
            <person name="Keeling C.I."/>
            <person name="Yuen M.M."/>
            <person name="Liao N.Y."/>
            <person name="Docking T.R."/>
            <person name="Chan S.K."/>
            <person name="Taylor G.A."/>
            <person name="Palmquist D.L."/>
            <person name="Jackman S.D."/>
            <person name="Nguyen A."/>
            <person name="Li M."/>
            <person name="Henderson H."/>
            <person name="Janes J.K."/>
            <person name="Zhao Y."/>
            <person name="Pandoh P."/>
            <person name="Moore R."/>
            <person name="Sperling F.A."/>
            <person name="Huber D.P."/>
            <person name="Birol I."/>
            <person name="Jones S.J."/>
            <person name="Bohlmann J."/>
        </authorList>
    </citation>
    <scope>NUCLEOTIDE SEQUENCE</scope>
</reference>
<dbReference type="PRINTS" id="PR00114">
    <property type="entry name" value="STPHPHTASE"/>
</dbReference>